<dbReference type="Pfam" id="PF11716">
    <property type="entry name" value="MDMPI_N"/>
    <property type="match status" value="1"/>
</dbReference>
<dbReference type="Proteomes" id="UP000199690">
    <property type="component" value="Unassembled WGS sequence"/>
</dbReference>
<dbReference type="EMBL" id="FOME01000001">
    <property type="protein sequence ID" value="SFC49968.1"/>
    <property type="molecule type" value="Genomic_DNA"/>
</dbReference>
<dbReference type="SMR" id="A0A1H5T5D2"/>
<dbReference type="InterPro" id="IPR017517">
    <property type="entry name" value="Maleyloyr_isom"/>
</dbReference>
<dbReference type="InterPro" id="IPR017520">
    <property type="entry name" value="CHP03086"/>
</dbReference>
<sequence length="204" mass="22211">MALSGCARSFPGMTTQPDPRPFFTRSLDQIGQQVAAVRPDELSNRTPCTEYDVRALLGHVVSVLRRLALAGAGADFSEVPGVIVGIDDDGWSDAFARARDEVERVWADDEVLDRTVDLRWAALPGRTALDAYTHEFTIHSWDLARATGLIADLDPDLAARALEVLPAFAPPEQRSDKGTFGPVVPVPDDADVYTRLAAYTGRHP</sequence>
<dbReference type="GO" id="GO:0046872">
    <property type="term" value="F:metal ion binding"/>
    <property type="evidence" value="ECO:0007669"/>
    <property type="project" value="InterPro"/>
</dbReference>
<evidence type="ECO:0000313" key="2">
    <source>
        <dbReference type="EMBL" id="SEF58010.1"/>
    </source>
</evidence>
<keyword evidence="4" id="KW-1185">Reference proteome</keyword>
<evidence type="ECO:0000259" key="1">
    <source>
        <dbReference type="Pfam" id="PF11716"/>
    </source>
</evidence>
<gene>
    <name evidence="2" type="ORF">SAMN02982929_00132</name>
    <name evidence="3" type="ORF">SAMN05216506_101900</name>
</gene>
<dbReference type="NCBIfam" id="TIGR03086">
    <property type="entry name" value="TIGR03086 family metal-binding protein"/>
    <property type="match status" value="1"/>
</dbReference>
<dbReference type="InterPro" id="IPR034660">
    <property type="entry name" value="DinB/YfiT-like"/>
</dbReference>
<accession>A0A1H5T5D2</accession>
<dbReference type="NCBIfam" id="TIGR03083">
    <property type="entry name" value="maleylpyruvate isomerase family mycothiol-dependent enzyme"/>
    <property type="match status" value="1"/>
</dbReference>
<dbReference type="EMBL" id="FNVB01000002">
    <property type="protein sequence ID" value="SEF58010.1"/>
    <property type="molecule type" value="Genomic_DNA"/>
</dbReference>
<reference evidence="4 5" key="1">
    <citation type="submission" date="2016-10" db="EMBL/GenBank/DDBJ databases">
        <authorList>
            <person name="Varghese N."/>
            <person name="Submissions S."/>
        </authorList>
    </citation>
    <scope>NUCLEOTIDE SEQUENCE [LARGE SCALE GENOMIC DNA]</scope>
    <source>
        <strain evidence="5">ATCC 20501</strain>
        <strain evidence="3 4">CGMCC 4.3529</strain>
    </source>
</reference>
<dbReference type="Proteomes" id="UP000236729">
    <property type="component" value="Unassembled WGS sequence"/>
</dbReference>
<reference evidence="2" key="2">
    <citation type="submission" date="2016-10" db="EMBL/GenBank/DDBJ databases">
        <authorList>
            <person name="de Groot N.N."/>
        </authorList>
    </citation>
    <scope>NUCLEOTIDE SEQUENCE [LARGE SCALE GENOMIC DNA]</scope>
    <source>
        <strain evidence="2">ATCC 20501</strain>
    </source>
</reference>
<evidence type="ECO:0000313" key="5">
    <source>
        <dbReference type="Proteomes" id="UP000236729"/>
    </source>
</evidence>
<dbReference type="InterPro" id="IPR024344">
    <property type="entry name" value="MDMPI_metal-binding"/>
</dbReference>
<feature type="domain" description="Mycothiol-dependent maleylpyruvate isomerase metal-binding" evidence="1">
    <location>
        <begin position="25"/>
        <end position="144"/>
    </location>
</feature>
<dbReference type="SUPFAM" id="SSF109854">
    <property type="entry name" value="DinB/YfiT-like putative metalloenzymes"/>
    <property type="match status" value="1"/>
</dbReference>
<organism evidence="2 5">
    <name type="scientific">Saccharopolyspora kobensis</name>
    <dbReference type="NCBI Taxonomy" id="146035"/>
    <lineage>
        <taxon>Bacteria</taxon>
        <taxon>Bacillati</taxon>
        <taxon>Actinomycetota</taxon>
        <taxon>Actinomycetes</taxon>
        <taxon>Pseudonocardiales</taxon>
        <taxon>Pseudonocardiaceae</taxon>
        <taxon>Saccharopolyspora</taxon>
    </lineage>
</organism>
<dbReference type="AlphaFoldDB" id="A0A1H5T5D2"/>
<protein>
    <submittedName>
        <fullName evidence="2">TIGR03086 family protein</fullName>
    </submittedName>
</protein>
<name>A0A1H5T5D2_9PSEU</name>
<accession>A0A1I1JTZ3</accession>
<evidence type="ECO:0000313" key="3">
    <source>
        <dbReference type="EMBL" id="SFC49968.1"/>
    </source>
</evidence>
<proteinExistence type="predicted"/>
<evidence type="ECO:0000313" key="4">
    <source>
        <dbReference type="Proteomes" id="UP000199690"/>
    </source>
</evidence>